<feature type="transmembrane region" description="Helical" evidence="2">
    <location>
        <begin position="25"/>
        <end position="50"/>
    </location>
</feature>
<sequence>MAVTGTVRGAIVSLRVQKNILGSHLAILNSFNVIQIAVNVIVGLGLGNLWDFEPKLMIGSGIVGGVISVIMSWFIIFSSREIGNSDDMNDEDTSGSDNPNSL</sequence>
<protein>
    <submittedName>
        <fullName evidence="3">Uncharacterized protein</fullName>
    </submittedName>
</protein>
<comment type="caution">
    <text evidence="3">The sequence shown here is derived from an EMBL/GenBank/DDBJ whole genome shotgun (WGS) entry which is preliminary data.</text>
</comment>
<keyword evidence="2" id="KW-0472">Membrane</keyword>
<feature type="region of interest" description="Disordered" evidence="1">
    <location>
        <begin position="83"/>
        <end position="102"/>
    </location>
</feature>
<evidence type="ECO:0000256" key="2">
    <source>
        <dbReference type="SAM" id="Phobius"/>
    </source>
</evidence>
<dbReference type="Proteomes" id="UP001470230">
    <property type="component" value="Unassembled WGS sequence"/>
</dbReference>
<dbReference type="EMBL" id="JAPFFF010000036">
    <property type="protein sequence ID" value="KAK8843148.1"/>
    <property type="molecule type" value="Genomic_DNA"/>
</dbReference>
<keyword evidence="4" id="KW-1185">Reference proteome</keyword>
<keyword evidence="2" id="KW-1133">Transmembrane helix</keyword>
<reference evidence="3 4" key="1">
    <citation type="submission" date="2024-04" db="EMBL/GenBank/DDBJ databases">
        <title>Tritrichomonas musculus Genome.</title>
        <authorList>
            <person name="Alves-Ferreira E."/>
            <person name="Grigg M."/>
            <person name="Lorenzi H."/>
            <person name="Galac M."/>
        </authorList>
    </citation>
    <scope>NUCLEOTIDE SEQUENCE [LARGE SCALE GENOMIC DNA]</scope>
    <source>
        <strain evidence="3 4">EAF2021</strain>
    </source>
</reference>
<proteinExistence type="predicted"/>
<gene>
    <name evidence="3" type="ORF">M9Y10_025344</name>
</gene>
<evidence type="ECO:0000313" key="3">
    <source>
        <dbReference type="EMBL" id="KAK8843148.1"/>
    </source>
</evidence>
<evidence type="ECO:0000256" key="1">
    <source>
        <dbReference type="SAM" id="MobiDB-lite"/>
    </source>
</evidence>
<name>A0ABR2HA86_9EUKA</name>
<evidence type="ECO:0000313" key="4">
    <source>
        <dbReference type="Proteomes" id="UP001470230"/>
    </source>
</evidence>
<feature type="transmembrane region" description="Helical" evidence="2">
    <location>
        <begin position="56"/>
        <end position="76"/>
    </location>
</feature>
<keyword evidence="2" id="KW-0812">Transmembrane</keyword>
<accession>A0ABR2HA86</accession>
<organism evidence="3 4">
    <name type="scientific">Tritrichomonas musculus</name>
    <dbReference type="NCBI Taxonomy" id="1915356"/>
    <lineage>
        <taxon>Eukaryota</taxon>
        <taxon>Metamonada</taxon>
        <taxon>Parabasalia</taxon>
        <taxon>Tritrichomonadida</taxon>
        <taxon>Tritrichomonadidae</taxon>
        <taxon>Tritrichomonas</taxon>
    </lineage>
</organism>